<feature type="region of interest" description="Disordered" evidence="1">
    <location>
        <begin position="84"/>
        <end position="190"/>
    </location>
</feature>
<feature type="compositionally biased region" description="Polar residues" evidence="1">
    <location>
        <begin position="133"/>
        <end position="148"/>
    </location>
</feature>
<dbReference type="EMBL" id="AVOT02035944">
    <property type="protein sequence ID" value="MBW0530373.1"/>
    <property type="molecule type" value="Genomic_DNA"/>
</dbReference>
<name>A0A9Q3EYF0_9BASI</name>
<evidence type="ECO:0000256" key="1">
    <source>
        <dbReference type="SAM" id="MobiDB-lite"/>
    </source>
</evidence>
<dbReference type="AlphaFoldDB" id="A0A9Q3EYF0"/>
<feature type="compositionally biased region" description="Polar residues" evidence="1">
    <location>
        <begin position="30"/>
        <end position="41"/>
    </location>
</feature>
<organism evidence="2 3">
    <name type="scientific">Austropuccinia psidii MF-1</name>
    <dbReference type="NCBI Taxonomy" id="1389203"/>
    <lineage>
        <taxon>Eukaryota</taxon>
        <taxon>Fungi</taxon>
        <taxon>Dikarya</taxon>
        <taxon>Basidiomycota</taxon>
        <taxon>Pucciniomycotina</taxon>
        <taxon>Pucciniomycetes</taxon>
        <taxon>Pucciniales</taxon>
        <taxon>Sphaerophragmiaceae</taxon>
        <taxon>Austropuccinia</taxon>
    </lineage>
</organism>
<feature type="region of interest" description="Disordered" evidence="1">
    <location>
        <begin position="1"/>
        <end position="64"/>
    </location>
</feature>
<feature type="compositionally biased region" description="Polar residues" evidence="1">
    <location>
        <begin position="1"/>
        <end position="10"/>
    </location>
</feature>
<accession>A0A9Q3EYF0</accession>
<reference evidence="2" key="1">
    <citation type="submission" date="2021-03" db="EMBL/GenBank/DDBJ databases">
        <title>Draft genome sequence of rust myrtle Austropuccinia psidii MF-1, a brazilian biotype.</title>
        <authorList>
            <person name="Quecine M.C."/>
            <person name="Pachon D.M.R."/>
            <person name="Bonatelli M.L."/>
            <person name="Correr F.H."/>
            <person name="Franceschini L.M."/>
            <person name="Leite T.F."/>
            <person name="Margarido G.R.A."/>
            <person name="Almeida C.A."/>
            <person name="Ferrarezi J.A."/>
            <person name="Labate C.A."/>
        </authorList>
    </citation>
    <scope>NUCLEOTIDE SEQUENCE</scope>
    <source>
        <strain evidence="2">MF-1</strain>
    </source>
</reference>
<evidence type="ECO:0000313" key="3">
    <source>
        <dbReference type="Proteomes" id="UP000765509"/>
    </source>
</evidence>
<comment type="caution">
    <text evidence="2">The sequence shown here is derived from an EMBL/GenBank/DDBJ whole genome shotgun (WGS) entry which is preliminary data.</text>
</comment>
<feature type="compositionally biased region" description="Acidic residues" evidence="1">
    <location>
        <begin position="93"/>
        <end position="107"/>
    </location>
</feature>
<sequence length="190" mass="20223">MASNIRSNLWSKKDGPFGKELPVSEGPTPDGTSGYSDLNGSRQRDLERWTNVGGDITVGGRPIYSSSAVPISRINTKGVVKIIGRITNSPPDPDAEVSDELDGEEVEVVNNPAGHQSSTSPSQPPAKRFQSHLIPNTPRNFQPTLATIPTSLPPESPSSSHTRPAMIPAVRPSAIQQSSASPIVISQQLQ</sequence>
<keyword evidence="3" id="KW-1185">Reference proteome</keyword>
<feature type="compositionally biased region" description="Polar residues" evidence="1">
    <location>
        <begin position="174"/>
        <end position="190"/>
    </location>
</feature>
<gene>
    <name evidence="2" type="ORF">O181_070088</name>
</gene>
<dbReference type="Proteomes" id="UP000765509">
    <property type="component" value="Unassembled WGS sequence"/>
</dbReference>
<proteinExistence type="predicted"/>
<protein>
    <submittedName>
        <fullName evidence="2">Uncharacterized protein</fullName>
    </submittedName>
</protein>
<evidence type="ECO:0000313" key="2">
    <source>
        <dbReference type="EMBL" id="MBW0530373.1"/>
    </source>
</evidence>